<proteinExistence type="predicted"/>
<evidence type="ECO:0000313" key="2">
    <source>
        <dbReference type="EMBL" id="KAF2689471.1"/>
    </source>
</evidence>
<feature type="region of interest" description="Disordered" evidence="1">
    <location>
        <begin position="18"/>
        <end position="53"/>
    </location>
</feature>
<name>A0A6G1JGV6_9PLEO</name>
<dbReference type="AlphaFoldDB" id="A0A6G1JGV6"/>
<sequence>MFKWQPPSQATLKLLLTFSRSASNHRQPAPDPAHESKTRPHHSHHSATALPRPVRVRLRHRLPHTLLRAFPRCCPLAPPGRPPLPPPVDAPVNPVAGGLRCCLLSRRSSHAGAHMHVAFI</sequence>
<accession>A0A6G1JGV6</accession>
<evidence type="ECO:0000313" key="3">
    <source>
        <dbReference type="Proteomes" id="UP000799291"/>
    </source>
</evidence>
<protein>
    <submittedName>
        <fullName evidence="2">Uncharacterized protein</fullName>
    </submittedName>
</protein>
<gene>
    <name evidence="2" type="ORF">K458DRAFT_128122</name>
</gene>
<organism evidence="2 3">
    <name type="scientific">Lentithecium fluviatile CBS 122367</name>
    <dbReference type="NCBI Taxonomy" id="1168545"/>
    <lineage>
        <taxon>Eukaryota</taxon>
        <taxon>Fungi</taxon>
        <taxon>Dikarya</taxon>
        <taxon>Ascomycota</taxon>
        <taxon>Pezizomycotina</taxon>
        <taxon>Dothideomycetes</taxon>
        <taxon>Pleosporomycetidae</taxon>
        <taxon>Pleosporales</taxon>
        <taxon>Massarineae</taxon>
        <taxon>Lentitheciaceae</taxon>
        <taxon>Lentithecium</taxon>
    </lineage>
</organism>
<reference evidence="2" key="1">
    <citation type="journal article" date="2020" name="Stud. Mycol.">
        <title>101 Dothideomycetes genomes: a test case for predicting lifestyles and emergence of pathogens.</title>
        <authorList>
            <person name="Haridas S."/>
            <person name="Albert R."/>
            <person name="Binder M."/>
            <person name="Bloem J."/>
            <person name="Labutti K."/>
            <person name="Salamov A."/>
            <person name="Andreopoulos B."/>
            <person name="Baker S."/>
            <person name="Barry K."/>
            <person name="Bills G."/>
            <person name="Bluhm B."/>
            <person name="Cannon C."/>
            <person name="Castanera R."/>
            <person name="Culley D."/>
            <person name="Daum C."/>
            <person name="Ezra D."/>
            <person name="Gonzalez J."/>
            <person name="Henrissat B."/>
            <person name="Kuo A."/>
            <person name="Liang C."/>
            <person name="Lipzen A."/>
            <person name="Lutzoni F."/>
            <person name="Magnuson J."/>
            <person name="Mondo S."/>
            <person name="Nolan M."/>
            <person name="Ohm R."/>
            <person name="Pangilinan J."/>
            <person name="Park H.-J."/>
            <person name="Ramirez L."/>
            <person name="Alfaro M."/>
            <person name="Sun H."/>
            <person name="Tritt A."/>
            <person name="Yoshinaga Y."/>
            <person name="Zwiers L.-H."/>
            <person name="Turgeon B."/>
            <person name="Goodwin S."/>
            <person name="Spatafora J."/>
            <person name="Crous P."/>
            <person name="Grigoriev I."/>
        </authorList>
    </citation>
    <scope>NUCLEOTIDE SEQUENCE</scope>
    <source>
        <strain evidence="2">CBS 122367</strain>
    </source>
</reference>
<dbReference type="Proteomes" id="UP000799291">
    <property type="component" value="Unassembled WGS sequence"/>
</dbReference>
<dbReference type="EMBL" id="MU005572">
    <property type="protein sequence ID" value="KAF2689471.1"/>
    <property type="molecule type" value="Genomic_DNA"/>
</dbReference>
<keyword evidence="3" id="KW-1185">Reference proteome</keyword>
<evidence type="ECO:0000256" key="1">
    <source>
        <dbReference type="SAM" id="MobiDB-lite"/>
    </source>
</evidence>